<evidence type="ECO:0000259" key="3">
    <source>
        <dbReference type="PROSITE" id="PS51384"/>
    </source>
</evidence>
<dbReference type="OrthoDB" id="9806195at2"/>
<dbReference type="KEGG" id="blep:AL038_12950"/>
<dbReference type="Pfam" id="PF00111">
    <property type="entry name" value="Fer2"/>
    <property type="match status" value="1"/>
</dbReference>
<gene>
    <name evidence="4" type="ORF">BLE401_11325</name>
</gene>
<dbReference type="SUPFAM" id="SSF63380">
    <property type="entry name" value="Riboflavin synthase domain-like"/>
    <property type="match status" value="1"/>
</dbReference>
<dbReference type="CDD" id="cd00207">
    <property type="entry name" value="fer2"/>
    <property type="match status" value="1"/>
</dbReference>
<proteinExistence type="predicted"/>
<dbReference type="InterPro" id="IPR001709">
    <property type="entry name" value="Flavoprot_Pyr_Nucl_cyt_Rdtase"/>
</dbReference>
<dbReference type="PRINTS" id="PR00371">
    <property type="entry name" value="FPNCR"/>
</dbReference>
<dbReference type="Gene3D" id="3.10.20.30">
    <property type="match status" value="1"/>
</dbReference>
<dbReference type="CDD" id="cd06189">
    <property type="entry name" value="flavin_oxioreductase"/>
    <property type="match status" value="1"/>
</dbReference>
<dbReference type="SUPFAM" id="SSF52343">
    <property type="entry name" value="Ferredoxin reductase-like, C-terminal NADP-linked domain"/>
    <property type="match status" value="1"/>
</dbReference>
<accession>A0A2N9YJD0</accession>
<evidence type="ECO:0000313" key="4">
    <source>
        <dbReference type="EMBL" id="AUI70608.1"/>
    </source>
</evidence>
<dbReference type="RefSeq" id="WP_066246221.1">
    <property type="nucleotide sequence ID" value="NZ_CP012373.2"/>
</dbReference>
<dbReference type="EMBL" id="CP018889">
    <property type="protein sequence ID" value="AUI70608.1"/>
    <property type="molecule type" value="Genomic_DNA"/>
</dbReference>
<dbReference type="AlphaFoldDB" id="A0A2N9YJD0"/>
<dbReference type="Gene3D" id="3.40.50.80">
    <property type="entry name" value="Nucleotide-binding domain of ferredoxin-NADP reductase (FNR) module"/>
    <property type="match status" value="1"/>
</dbReference>
<dbReference type="InterPro" id="IPR036010">
    <property type="entry name" value="2Fe-2S_ferredoxin-like_sf"/>
</dbReference>
<reference evidence="5" key="1">
    <citation type="submission" date="2016-12" db="EMBL/GenBank/DDBJ databases">
        <title>Complete Genome Sequence of Beggiatoa leptomitiformis D-401.</title>
        <authorList>
            <person name="Fomenkov A."/>
            <person name="Vincze T."/>
            <person name="Grabovich M."/>
            <person name="Anton B.P."/>
            <person name="Dubinina G."/>
            <person name="Orlova M."/>
            <person name="Belousova E."/>
            <person name="Roberts R.J."/>
        </authorList>
    </citation>
    <scope>NUCLEOTIDE SEQUENCE [LARGE SCALE GENOMIC DNA]</scope>
    <source>
        <strain evidence="5">D-401</strain>
    </source>
</reference>
<dbReference type="InterPro" id="IPR006058">
    <property type="entry name" value="2Fe2S_fd_BS"/>
</dbReference>
<dbReference type="SUPFAM" id="SSF54292">
    <property type="entry name" value="2Fe-2S ferredoxin-like"/>
    <property type="match status" value="1"/>
</dbReference>
<dbReference type="InterPro" id="IPR012675">
    <property type="entry name" value="Beta-grasp_dom_sf"/>
</dbReference>
<evidence type="ECO:0000259" key="2">
    <source>
        <dbReference type="PROSITE" id="PS51085"/>
    </source>
</evidence>
<dbReference type="Pfam" id="PF00175">
    <property type="entry name" value="NAD_binding_1"/>
    <property type="match status" value="1"/>
</dbReference>
<evidence type="ECO:0000313" key="5">
    <source>
        <dbReference type="Proteomes" id="UP000234271"/>
    </source>
</evidence>
<dbReference type="PANTHER" id="PTHR47354">
    <property type="entry name" value="NADH OXIDOREDUCTASE HCR"/>
    <property type="match status" value="1"/>
</dbReference>
<keyword evidence="5" id="KW-1185">Reference proteome</keyword>
<dbReference type="PROSITE" id="PS51384">
    <property type="entry name" value="FAD_FR"/>
    <property type="match status" value="1"/>
</dbReference>
<dbReference type="PANTHER" id="PTHR47354:SF5">
    <property type="entry name" value="PROTEIN RFBI"/>
    <property type="match status" value="1"/>
</dbReference>
<dbReference type="InterPro" id="IPR017927">
    <property type="entry name" value="FAD-bd_FR_type"/>
</dbReference>
<dbReference type="InterPro" id="IPR039261">
    <property type="entry name" value="FNR_nucleotide-bd"/>
</dbReference>
<dbReference type="Gene3D" id="2.40.30.10">
    <property type="entry name" value="Translation factors"/>
    <property type="match status" value="1"/>
</dbReference>
<comment type="cofactor">
    <cofactor evidence="1">
        <name>[2Fe-2S] cluster</name>
        <dbReference type="ChEBI" id="CHEBI:190135"/>
    </cofactor>
</comment>
<organism evidence="4 5">
    <name type="scientific">Beggiatoa leptomitoformis</name>
    <dbReference type="NCBI Taxonomy" id="288004"/>
    <lineage>
        <taxon>Bacteria</taxon>
        <taxon>Pseudomonadati</taxon>
        <taxon>Pseudomonadota</taxon>
        <taxon>Gammaproteobacteria</taxon>
        <taxon>Thiotrichales</taxon>
        <taxon>Thiotrichaceae</taxon>
        <taxon>Beggiatoa</taxon>
    </lineage>
</organism>
<dbReference type="InterPro" id="IPR008333">
    <property type="entry name" value="Cbr1-like_FAD-bd_dom"/>
</dbReference>
<dbReference type="GO" id="GO:0051537">
    <property type="term" value="F:2 iron, 2 sulfur cluster binding"/>
    <property type="evidence" value="ECO:0007669"/>
    <property type="project" value="InterPro"/>
</dbReference>
<dbReference type="Proteomes" id="UP000234271">
    <property type="component" value="Chromosome"/>
</dbReference>
<dbReference type="InterPro" id="IPR001041">
    <property type="entry name" value="2Fe-2S_ferredoxin-type"/>
</dbReference>
<dbReference type="STRING" id="288004.AL038_12950"/>
<dbReference type="InterPro" id="IPR001433">
    <property type="entry name" value="OxRdtase_FAD/NAD-bd"/>
</dbReference>
<evidence type="ECO:0000256" key="1">
    <source>
        <dbReference type="ARBA" id="ARBA00034078"/>
    </source>
</evidence>
<protein>
    <submittedName>
        <fullName evidence="4">2Fe-2S iron-sulfur cluster binding domain-containing protein</fullName>
    </submittedName>
</protein>
<feature type="domain" description="FAD-binding FR-type" evidence="3">
    <location>
        <begin position="100"/>
        <end position="200"/>
    </location>
</feature>
<dbReference type="Pfam" id="PF00970">
    <property type="entry name" value="FAD_binding_6"/>
    <property type="match status" value="1"/>
</dbReference>
<sequence>MTYTVYLRPSNQHFTVAPQETLLTAALKHNLLLPYNCRGGSCGACKATLLSGQISYLEQPTCGDKINSAQGDILLCQAIANTDLEINSTLISRVCEISDIKRMPCRVERLHKLSNDVMQLWLKIPEHESLYFQAGQYLDVVLKDGRRRSFSIASTATELPLLELHIRRVNDGSFTQTVFDTMKVKDILRIELPLGMFFLRHDTLLPILFVAGGTGFAPVKAMIQQAIMENRQREMVFYWGVRSKQDLYMHAEIVAWTKTYSFIRYIPVLSDPLPEDNWQGKTGLVHEVVSQDIPHLVDYVVYASGPPVMVAAAHQQFLAQGLPAEQFYSDPFEFAKDKK</sequence>
<dbReference type="PRINTS" id="PR00410">
    <property type="entry name" value="PHEHYDRXLASE"/>
</dbReference>
<dbReference type="InterPro" id="IPR017938">
    <property type="entry name" value="Riboflavin_synthase-like_b-brl"/>
</dbReference>
<dbReference type="PROSITE" id="PS51085">
    <property type="entry name" value="2FE2S_FER_2"/>
    <property type="match status" value="1"/>
</dbReference>
<feature type="domain" description="2Fe-2S ferredoxin-type" evidence="2">
    <location>
        <begin position="3"/>
        <end position="92"/>
    </location>
</feature>
<dbReference type="InterPro" id="IPR050415">
    <property type="entry name" value="MRET"/>
</dbReference>
<dbReference type="GO" id="GO:0016491">
    <property type="term" value="F:oxidoreductase activity"/>
    <property type="evidence" value="ECO:0007669"/>
    <property type="project" value="InterPro"/>
</dbReference>
<dbReference type="PROSITE" id="PS00197">
    <property type="entry name" value="2FE2S_FER_1"/>
    <property type="match status" value="1"/>
</dbReference>
<name>A0A2N9YJD0_9GAMM</name>